<feature type="compositionally biased region" description="Low complexity" evidence="1">
    <location>
        <begin position="147"/>
        <end position="173"/>
    </location>
</feature>
<gene>
    <name evidence="3" type="ORF">CHLRE_14g622550v5</name>
</gene>
<reference evidence="3 4" key="1">
    <citation type="journal article" date="2007" name="Science">
        <title>The Chlamydomonas genome reveals the evolution of key animal and plant functions.</title>
        <authorList>
            <person name="Merchant S.S."/>
            <person name="Prochnik S.E."/>
            <person name="Vallon O."/>
            <person name="Harris E.H."/>
            <person name="Karpowicz S.J."/>
            <person name="Witman G.B."/>
            <person name="Terry A."/>
            <person name="Salamov A."/>
            <person name="Fritz-Laylin L.K."/>
            <person name="Marechal-Drouard L."/>
            <person name="Marshall W.F."/>
            <person name="Qu L.H."/>
            <person name="Nelson D.R."/>
            <person name="Sanderfoot A.A."/>
            <person name="Spalding M.H."/>
            <person name="Kapitonov V.V."/>
            <person name="Ren Q."/>
            <person name="Ferris P."/>
            <person name="Lindquist E."/>
            <person name="Shapiro H."/>
            <person name="Lucas S.M."/>
            <person name="Grimwood J."/>
            <person name="Schmutz J."/>
            <person name="Cardol P."/>
            <person name="Cerutti H."/>
            <person name="Chanfreau G."/>
            <person name="Chen C.L."/>
            <person name="Cognat V."/>
            <person name="Croft M.T."/>
            <person name="Dent R."/>
            <person name="Dutcher S."/>
            <person name="Fernandez E."/>
            <person name="Fukuzawa H."/>
            <person name="Gonzalez-Ballester D."/>
            <person name="Gonzalez-Halphen D."/>
            <person name="Hallmann A."/>
            <person name="Hanikenne M."/>
            <person name="Hippler M."/>
            <person name="Inwood W."/>
            <person name="Jabbari K."/>
            <person name="Kalanon M."/>
            <person name="Kuras R."/>
            <person name="Lefebvre P.A."/>
            <person name="Lemaire S.D."/>
            <person name="Lobanov A.V."/>
            <person name="Lohr M."/>
            <person name="Manuell A."/>
            <person name="Meier I."/>
            <person name="Mets L."/>
            <person name="Mittag M."/>
            <person name="Mittelmeier T."/>
            <person name="Moroney J.V."/>
            <person name="Moseley J."/>
            <person name="Napoli C."/>
            <person name="Nedelcu A.M."/>
            <person name="Niyogi K."/>
            <person name="Novoselov S.V."/>
            <person name="Paulsen I.T."/>
            <person name="Pazour G."/>
            <person name="Purton S."/>
            <person name="Ral J.P."/>
            <person name="Riano-Pachon D.M."/>
            <person name="Riekhof W."/>
            <person name="Rymarquis L."/>
            <person name="Schroda M."/>
            <person name="Stern D."/>
            <person name="Umen J."/>
            <person name="Willows R."/>
            <person name="Wilson N."/>
            <person name="Zimmer S.L."/>
            <person name="Allmer J."/>
            <person name="Balk J."/>
            <person name="Bisova K."/>
            <person name="Chen C.J."/>
            <person name="Elias M."/>
            <person name="Gendler K."/>
            <person name="Hauser C."/>
            <person name="Lamb M.R."/>
            <person name="Ledford H."/>
            <person name="Long J.C."/>
            <person name="Minagawa J."/>
            <person name="Page M.D."/>
            <person name="Pan J."/>
            <person name="Pootakham W."/>
            <person name="Roje S."/>
            <person name="Rose A."/>
            <person name="Stahlberg E."/>
            <person name="Terauchi A.M."/>
            <person name="Yang P."/>
            <person name="Ball S."/>
            <person name="Bowler C."/>
            <person name="Dieckmann C.L."/>
            <person name="Gladyshev V.N."/>
            <person name="Green P."/>
            <person name="Jorgensen R."/>
            <person name="Mayfield S."/>
            <person name="Mueller-Roeber B."/>
            <person name="Rajamani S."/>
            <person name="Sayre R.T."/>
            <person name="Brokstein P."/>
            <person name="Dubchak I."/>
            <person name="Goodstein D."/>
            <person name="Hornick L."/>
            <person name="Huang Y.W."/>
            <person name="Jhaveri J."/>
            <person name="Luo Y."/>
            <person name="Martinez D."/>
            <person name="Ngau W.C."/>
            <person name="Otillar B."/>
            <person name="Poliakov A."/>
            <person name="Porter A."/>
            <person name="Szajkowski L."/>
            <person name="Werner G."/>
            <person name="Zhou K."/>
            <person name="Grigoriev I.V."/>
            <person name="Rokhsar D.S."/>
            <person name="Grossman A.R."/>
        </authorList>
    </citation>
    <scope>NUCLEOTIDE SEQUENCE [LARGE SCALE GENOMIC DNA]</scope>
    <source>
        <strain evidence="4">CC-503</strain>
    </source>
</reference>
<keyword evidence="4" id="KW-1185">Reference proteome</keyword>
<feature type="domain" description="THIF-type NAD/FAD binding fold" evidence="2">
    <location>
        <begin position="281"/>
        <end position="375"/>
    </location>
</feature>
<dbReference type="ExpressionAtlas" id="A0A2K3CY39">
    <property type="expression patterns" value="baseline"/>
</dbReference>
<dbReference type="PaxDb" id="3055-EDP03756"/>
<dbReference type="GO" id="GO:0061503">
    <property type="term" value="F:tRNA threonylcarbamoyladenosine dehydratase"/>
    <property type="evidence" value="ECO:0000318"/>
    <property type="project" value="GO_Central"/>
</dbReference>
<dbReference type="GO" id="GO:0061504">
    <property type="term" value="P:cyclic threonylcarbamoyladenosine biosynthetic process"/>
    <property type="evidence" value="ECO:0000318"/>
    <property type="project" value="GO_Central"/>
</dbReference>
<dbReference type="AlphaFoldDB" id="A0A2K3CY39"/>
<proteinExistence type="predicted"/>
<sequence>MQSRSLGSRGGVPALGGAELASVVVPQAWPCVRSAARRACAAGGSQARTHTNPQVRMLVQQVAERTATAASTSGVGTPGIQHDASSAATTIGGSWLNSIAGVAFATAVSAFDTCSSGFDHDDPGATGAQSSGRLKCNEASAGHADGTHGTVSSSGSGCSDSSSAGESGTSASSRPSEASCMTHQQQRAKAAGWRDAAEPLRAAAAAAAGMAAKAAAGTPTVNSAAHQGASAPLTSHANAAVVAEAVLRTAPEPGPEPGPEPPGSAASPVGAADWLQRTQLLLGPEGLDKLAAARVLVVGLGGVGSYVAEFLVRAGVGHLAIVDGDVVDVTNKNRQLPALDSTVGQPKAEVMSRRLLDINPHLNLVVRQEFLVPDSAGLLLLDQVAAQLEDQWQRRQQRHGQQGQGQGQQGQEMDQGLDMPQEQGSTQGGSVFAPSSAHGPTPVVALDWVVDCIDSIAPKLALVAAAHRSGARVISSMGAGGRLDPLSVHVADISETYGDSFAAHVRRGLRKTYGIREGVAVVFSTEPCRKASLALSPGALQGYKKSYYGTISFLPAIFGLHIAAHILNVIVDGPMLQTERVQRAKLRAARDAGTPGATKQQKQKQKGAANGATGAAAKWRGKRHHQQQQQGSGEGASSSGTHVDSVEVESVRMLGREGEACQPQVVATLQHARRPPLPRPALHASSWWEAVRAGDGNEGHGI</sequence>
<dbReference type="PANTHER" id="PTHR43267">
    <property type="entry name" value="TRNA THREONYLCARBAMOYLADENOSINE DEHYDRATASE"/>
    <property type="match status" value="1"/>
</dbReference>
<feature type="region of interest" description="Disordered" evidence="1">
    <location>
        <begin position="586"/>
        <end position="644"/>
    </location>
</feature>
<dbReference type="SUPFAM" id="SSF69572">
    <property type="entry name" value="Activating enzymes of the ubiquitin-like proteins"/>
    <property type="match status" value="1"/>
</dbReference>
<feature type="region of interest" description="Disordered" evidence="1">
    <location>
        <begin position="138"/>
        <end position="195"/>
    </location>
</feature>
<dbReference type="PANTHER" id="PTHR43267:SF1">
    <property type="entry name" value="TRNA THREONYLCARBAMOYLADENOSINE DEHYDRATASE"/>
    <property type="match status" value="1"/>
</dbReference>
<organism evidence="3 4">
    <name type="scientific">Chlamydomonas reinhardtii</name>
    <name type="common">Chlamydomonas smithii</name>
    <dbReference type="NCBI Taxonomy" id="3055"/>
    <lineage>
        <taxon>Eukaryota</taxon>
        <taxon>Viridiplantae</taxon>
        <taxon>Chlorophyta</taxon>
        <taxon>core chlorophytes</taxon>
        <taxon>Chlorophyceae</taxon>
        <taxon>CS clade</taxon>
        <taxon>Chlamydomonadales</taxon>
        <taxon>Chlamydomonadaceae</taxon>
        <taxon>Chlamydomonas</taxon>
    </lineage>
</organism>
<dbReference type="STRING" id="3055.A0A2K3CY39"/>
<feature type="region of interest" description="Disordered" evidence="1">
    <location>
        <begin position="249"/>
        <end position="269"/>
    </location>
</feature>
<dbReference type="Gramene" id="PNW73193">
    <property type="protein sequence ID" value="PNW73193"/>
    <property type="gene ID" value="CHLRE_14g622550v5"/>
</dbReference>
<dbReference type="RefSeq" id="XP_042916888.1">
    <property type="nucleotide sequence ID" value="XM_043070215.1"/>
</dbReference>
<dbReference type="InterPro" id="IPR000594">
    <property type="entry name" value="ThiF_NAD_FAD-bd"/>
</dbReference>
<dbReference type="CDD" id="cd00755">
    <property type="entry name" value="YgdL_like"/>
    <property type="match status" value="1"/>
</dbReference>
<dbReference type="InterPro" id="IPR045886">
    <property type="entry name" value="ThiF/MoeB/HesA"/>
</dbReference>
<dbReference type="InterPro" id="IPR035985">
    <property type="entry name" value="Ubiquitin-activating_enz"/>
</dbReference>
<dbReference type="EMBL" id="CM008975">
    <property type="protein sequence ID" value="PNW73193.1"/>
    <property type="molecule type" value="Genomic_DNA"/>
</dbReference>
<feature type="compositionally biased region" description="Low complexity" evidence="1">
    <location>
        <begin position="627"/>
        <end position="640"/>
    </location>
</feature>
<feature type="compositionally biased region" description="Polar residues" evidence="1">
    <location>
        <begin position="174"/>
        <end position="187"/>
    </location>
</feature>
<name>A0A2K3CY39_CHLRE</name>
<feature type="compositionally biased region" description="Pro residues" evidence="1">
    <location>
        <begin position="252"/>
        <end position="262"/>
    </location>
</feature>
<dbReference type="OrthoDB" id="10265862at2759"/>
<dbReference type="Proteomes" id="UP000006906">
    <property type="component" value="Chromosome 14"/>
</dbReference>
<dbReference type="KEGG" id="cre:CHLRE_14g622550v5"/>
<evidence type="ECO:0000313" key="3">
    <source>
        <dbReference type="EMBL" id="PNW73193.1"/>
    </source>
</evidence>
<feature type="compositionally biased region" description="Low complexity" evidence="1">
    <location>
        <begin position="593"/>
        <end position="618"/>
    </location>
</feature>
<dbReference type="InParanoid" id="A0A2K3CY39"/>
<evidence type="ECO:0000259" key="2">
    <source>
        <dbReference type="Pfam" id="PF00899"/>
    </source>
</evidence>
<dbReference type="Pfam" id="PF00899">
    <property type="entry name" value="ThiF"/>
    <property type="match status" value="1"/>
</dbReference>
<feature type="region of interest" description="Disordered" evidence="1">
    <location>
        <begin position="392"/>
        <end position="436"/>
    </location>
</feature>
<protein>
    <recommendedName>
        <fullName evidence="2">THIF-type NAD/FAD binding fold domain-containing protein</fullName>
    </recommendedName>
</protein>
<evidence type="ECO:0000313" key="4">
    <source>
        <dbReference type="Proteomes" id="UP000006906"/>
    </source>
</evidence>
<dbReference type="Gene3D" id="3.40.50.720">
    <property type="entry name" value="NAD(P)-binding Rossmann-like Domain"/>
    <property type="match status" value="1"/>
</dbReference>
<evidence type="ECO:0000256" key="1">
    <source>
        <dbReference type="SAM" id="MobiDB-lite"/>
    </source>
</evidence>
<dbReference type="GeneID" id="5718321"/>
<dbReference type="GO" id="GO:0008641">
    <property type="term" value="F:ubiquitin-like modifier activating enzyme activity"/>
    <property type="evidence" value="ECO:0007669"/>
    <property type="project" value="InterPro"/>
</dbReference>
<accession>A0A2K3CY39</accession>